<proteinExistence type="inferred from homology"/>
<dbReference type="CDD" id="cd00121">
    <property type="entry name" value="MATH"/>
    <property type="match status" value="1"/>
</dbReference>
<evidence type="ECO:0000313" key="14">
    <source>
        <dbReference type="Proteomes" id="UP000008743"/>
    </source>
</evidence>
<dbReference type="Pfam" id="PF00443">
    <property type="entry name" value="UCH"/>
    <property type="match status" value="1"/>
</dbReference>
<dbReference type="AlphaFoldDB" id="A0A0D2VVZ7"/>
<evidence type="ECO:0000256" key="7">
    <source>
        <dbReference type="ARBA" id="ARBA00022801"/>
    </source>
</evidence>
<evidence type="ECO:0000256" key="10">
    <source>
        <dbReference type="SAM" id="MobiDB-lite"/>
    </source>
</evidence>
<dbReference type="PROSITE" id="PS50144">
    <property type="entry name" value="MATH"/>
    <property type="match status" value="1"/>
</dbReference>
<keyword evidence="9" id="KW-0539">Nucleus</keyword>
<dbReference type="GO" id="GO:0005634">
    <property type="term" value="C:nucleus"/>
    <property type="evidence" value="ECO:0007669"/>
    <property type="project" value="UniProtKB-SubCell"/>
</dbReference>
<dbReference type="InterPro" id="IPR038765">
    <property type="entry name" value="Papain-like_cys_pep_sf"/>
</dbReference>
<keyword evidence="14" id="KW-1185">Reference proteome</keyword>
<dbReference type="InParanoid" id="A0A0D2VVZ7"/>
<dbReference type="GO" id="GO:0005829">
    <property type="term" value="C:cytosol"/>
    <property type="evidence" value="ECO:0007669"/>
    <property type="project" value="TreeGrafter"/>
</dbReference>
<dbReference type="Pfam" id="PF22486">
    <property type="entry name" value="MATH_2"/>
    <property type="match status" value="1"/>
</dbReference>
<evidence type="ECO:0000256" key="4">
    <source>
        <dbReference type="ARBA" id="ARBA00012759"/>
    </source>
</evidence>
<dbReference type="InterPro" id="IPR001394">
    <property type="entry name" value="Peptidase_C19_UCH"/>
</dbReference>
<evidence type="ECO:0000256" key="8">
    <source>
        <dbReference type="ARBA" id="ARBA00022807"/>
    </source>
</evidence>
<organism evidence="13 14">
    <name type="scientific">Capsaspora owczarzaki (strain ATCC 30864)</name>
    <dbReference type="NCBI Taxonomy" id="595528"/>
    <lineage>
        <taxon>Eukaryota</taxon>
        <taxon>Filasterea</taxon>
        <taxon>Capsaspora</taxon>
    </lineage>
</organism>
<feature type="region of interest" description="Disordered" evidence="10">
    <location>
        <begin position="1"/>
        <end position="66"/>
    </location>
</feature>
<keyword evidence="5" id="KW-0645">Protease</keyword>
<dbReference type="InterPro" id="IPR029346">
    <property type="entry name" value="USP_C"/>
</dbReference>
<dbReference type="GO" id="GO:0006508">
    <property type="term" value="P:proteolysis"/>
    <property type="evidence" value="ECO:0007669"/>
    <property type="project" value="UniProtKB-KW"/>
</dbReference>
<dbReference type="InterPro" id="IPR018200">
    <property type="entry name" value="USP_CS"/>
</dbReference>
<dbReference type="PhylomeDB" id="A0A0D2VVZ7"/>
<dbReference type="EMBL" id="KE346369">
    <property type="protein sequence ID" value="KJE95662.1"/>
    <property type="molecule type" value="Genomic_DNA"/>
</dbReference>
<comment type="catalytic activity">
    <reaction evidence="1">
        <text>Thiol-dependent hydrolysis of ester, thioester, amide, peptide and isopeptide bonds formed by the C-terminal Gly of ubiquitin (a 76-residue protein attached to proteins as an intracellular targeting signal).</text>
        <dbReference type="EC" id="3.4.19.12"/>
    </reaction>
</comment>
<evidence type="ECO:0000256" key="6">
    <source>
        <dbReference type="ARBA" id="ARBA00022786"/>
    </source>
</evidence>
<dbReference type="PROSITE" id="PS50235">
    <property type="entry name" value="USP_3"/>
    <property type="match status" value="1"/>
</dbReference>
<dbReference type="RefSeq" id="XP_004345679.1">
    <property type="nucleotide sequence ID" value="XM_004345629.2"/>
</dbReference>
<dbReference type="FunCoup" id="A0A0D2VVZ7">
    <property type="interactions" value="1022"/>
</dbReference>
<keyword evidence="6" id="KW-0833">Ubl conjugation pathway</keyword>
<dbReference type="PANTHER" id="PTHR24006:SF644">
    <property type="entry name" value="UBIQUITIN CARBOXYL-TERMINAL HYDROLASE 7"/>
    <property type="match status" value="1"/>
</dbReference>
<dbReference type="Gene3D" id="2.60.210.10">
    <property type="entry name" value="Apoptosis, Tumor Necrosis Factor Receptor Associated Protein 2, Chain A"/>
    <property type="match status" value="1"/>
</dbReference>
<evidence type="ECO:0000313" key="13">
    <source>
        <dbReference type="EMBL" id="KJE95662.1"/>
    </source>
</evidence>
<keyword evidence="7 13" id="KW-0378">Hydrolase</keyword>
<dbReference type="Gene3D" id="3.10.20.90">
    <property type="entry name" value="Phosphatidylinositol 3-kinase Catalytic Subunit, Chain A, domain 1"/>
    <property type="match status" value="2"/>
</dbReference>
<dbReference type="Proteomes" id="UP000008743">
    <property type="component" value="Unassembled WGS sequence"/>
</dbReference>
<dbReference type="PROSITE" id="PS00972">
    <property type="entry name" value="USP_1"/>
    <property type="match status" value="1"/>
</dbReference>
<evidence type="ECO:0000256" key="1">
    <source>
        <dbReference type="ARBA" id="ARBA00000707"/>
    </source>
</evidence>
<dbReference type="OrthoDB" id="289038at2759"/>
<dbReference type="CDD" id="cd02659">
    <property type="entry name" value="peptidase_C19C"/>
    <property type="match status" value="1"/>
</dbReference>
<feature type="compositionally biased region" description="Low complexity" evidence="10">
    <location>
        <begin position="9"/>
        <end position="58"/>
    </location>
</feature>
<gene>
    <name evidence="13" type="ORF">CAOG_006089</name>
</gene>
<feature type="domain" description="MATH" evidence="11">
    <location>
        <begin position="84"/>
        <end position="210"/>
    </location>
</feature>
<accession>A0A0D2VVZ7</accession>
<feature type="domain" description="USP" evidence="12">
    <location>
        <begin position="236"/>
        <end position="558"/>
    </location>
</feature>
<dbReference type="OMA" id="HTAHHRF"/>
<dbReference type="STRING" id="595528.A0A0D2VVZ7"/>
<dbReference type="InterPro" id="IPR002083">
    <property type="entry name" value="MATH/TRAF_dom"/>
</dbReference>
<dbReference type="SUPFAM" id="SSF49599">
    <property type="entry name" value="TRAF domain-like"/>
    <property type="match status" value="1"/>
</dbReference>
<evidence type="ECO:0000256" key="3">
    <source>
        <dbReference type="ARBA" id="ARBA00009085"/>
    </source>
</evidence>
<dbReference type="PROSITE" id="PS00973">
    <property type="entry name" value="USP_2"/>
    <property type="match status" value="1"/>
</dbReference>
<evidence type="ECO:0000256" key="2">
    <source>
        <dbReference type="ARBA" id="ARBA00004123"/>
    </source>
</evidence>
<protein>
    <recommendedName>
        <fullName evidence="4">ubiquitinyl hydrolase 1</fullName>
        <ecNumber evidence="4">3.4.19.12</ecNumber>
    </recommendedName>
</protein>
<evidence type="ECO:0000259" key="11">
    <source>
        <dbReference type="PROSITE" id="PS50144"/>
    </source>
</evidence>
<dbReference type="FunFam" id="3.90.70.10:FF:000005">
    <property type="entry name" value="Ubiquitin carboxyl-terminal hydrolase 7"/>
    <property type="match status" value="1"/>
</dbReference>
<dbReference type="Pfam" id="PF14533">
    <property type="entry name" value="USP7_C2"/>
    <property type="match status" value="1"/>
</dbReference>
<dbReference type="InterPro" id="IPR028889">
    <property type="entry name" value="USP"/>
</dbReference>
<dbReference type="InterPro" id="IPR050164">
    <property type="entry name" value="Peptidase_C19"/>
</dbReference>
<keyword evidence="8" id="KW-0788">Thiol protease</keyword>
<dbReference type="GO" id="GO:0004843">
    <property type="term" value="F:cysteine-type deubiquitinase activity"/>
    <property type="evidence" value="ECO:0007669"/>
    <property type="project" value="UniProtKB-EC"/>
</dbReference>
<dbReference type="Gene3D" id="3.90.70.10">
    <property type="entry name" value="Cysteine proteinases"/>
    <property type="match status" value="1"/>
</dbReference>
<comment type="subcellular location">
    <subcellularLocation>
        <location evidence="2">Nucleus</location>
    </subcellularLocation>
</comment>
<dbReference type="EC" id="3.4.19.12" evidence="4"/>
<sequence>MTAAHDHPAPQQDTPPASDAADAPAAQQQQQQQQQQHQSDAANTPPVPSPDAAAAAAAPPSPTPAAVKQGLNALLEPGDEHKLDESFVTVLPDWNARTTKFHTEPVKIDGNQWRLLIFPQGQDANPPHLSVFLECCDIKDHPAKFRKCVIFSITVKSALGDQVSFSKDTRHVYTAAEQDWGYKSFVPLAELRDPEKQFIVNDTVTLVTHLMIVRDWETVQNETWANWNSRKETGFVGLRNQGATCYMNSLLQTLYFTKQFRKAVYSMNTSEDNLAKSVPLALQRVFFNLQTAEQAVGTHELTKSFGWDTYDSFMQHDVQEFSRVLIDNVETKMKNTPVEKVIAQLMEGKMKSYIRCINVDYESSRVEPFYDIQLNVKGMKDVYASFEDYVQVETLDGDNKYAAEGHGLQDAKKGVTFISLPPVLHLQLKRFEYDFRKDAMVKINDQFEFPEKLDLEKYLAAPEDTPAHYTLHSVLVHSGDVNGGHYVAFIKSQRDGKFYKFDDDRVSPATNEEAMEDNFGSSEPPLPLGAPRGPMARAGFLRLARRITNAYMLVYIRESHWEQVMGEVTAEHIPSFLSDRFSEESRKEESERKRRDEEHLYMSVTVCSDQHFAQHSEFDLVDFQSPQLFSSRVLFTSPFADFQAKVEQALGIPVAKQRFWTCITRENKTIRPDTPLEATSPASTMLQVVGGTSRHRLYVEQLEDAAPPAVDSKSMLLFFKYYDPKESLMRYLTHSVVDKAQRFSDLFPLIRQAAGLPAEAALSVYEEVKPSMIENKSPIMQLRKAELQHGDILCFERTLDAEEAKQYERPFVPDYFGFLSNRLVVEFRELDKPTVPGFKLELSVLTSYDEVSKQVGEKTGTDPLFLRFTGVRYILATGELGPAMAPISRQKISTLSSMLLYLYTAAYPATNRRSTLLFYEKLSMSIVDVENRAPVRSVLMNAKNQKEKELSLLVPKEATLQDVLDDTLKQVELPEGGSRKFRIFSLISGGSSYKEYSPTDPAVPYTSDMYTTTYYFEEIPLDQLDVAETDRLVLVKHFHIESYHPHGVPFVFRVGPEETVAQLRQRLQAKLDVNDKEFAKYGLAILQQYGRKTEFADENDIVLNRLGLQDMLGLDHVDKTPKAVSRYDRAIKIHN</sequence>
<evidence type="ECO:0000256" key="5">
    <source>
        <dbReference type="ARBA" id="ARBA00022670"/>
    </source>
</evidence>
<dbReference type="GO" id="GO:0016579">
    <property type="term" value="P:protein deubiquitination"/>
    <property type="evidence" value="ECO:0007669"/>
    <property type="project" value="InterPro"/>
</dbReference>
<name>A0A0D2VVZ7_CAPO3</name>
<evidence type="ECO:0000259" key="12">
    <source>
        <dbReference type="PROSITE" id="PS50235"/>
    </source>
</evidence>
<dbReference type="eggNOG" id="KOG1863">
    <property type="taxonomic scope" value="Eukaryota"/>
</dbReference>
<dbReference type="GO" id="GO:0031647">
    <property type="term" value="P:regulation of protein stability"/>
    <property type="evidence" value="ECO:0007669"/>
    <property type="project" value="TreeGrafter"/>
</dbReference>
<dbReference type="SUPFAM" id="SSF54001">
    <property type="entry name" value="Cysteine proteinases"/>
    <property type="match status" value="1"/>
</dbReference>
<reference evidence="14" key="1">
    <citation type="submission" date="2011-02" db="EMBL/GenBank/DDBJ databases">
        <title>The Genome Sequence of Capsaspora owczarzaki ATCC 30864.</title>
        <authorList>
            <person name="Russ C."/>
            <person name="Cuomo C."/>
            <person name="Burger G."/>
            <person name="Gray M.W."/>
            <person name="Holland P.W.H."/>
            <person name="King N."/>
            <person name="Lang F.B.F."/>
            <person name="Roger A.J."/>
            <person name="Ruiz-Trillo I."/>
            <person name="Young S.K."/>
            <person name="Zeng Q."/>
            <person name="Gargeya S."/>
            <person name="Alvarado L."/>
            <person name="Berlin A."/>
            <person name="Chapman S.B."/>
            <person name="Chen Z."/>
            <person name="Freedman E."/>
            <person name="Gellesch M."/>
            <person name="Goldberg J."/>
            <person name="Griggs A."/>
            <person name="Gujja S."/>
            <person name="Heilman E."/>
            <person name="Heiman D."/>
            <person name="Howarth C."/>
            <person name="Mehta T."/>
            <person name="Neiman D."/>
            <person name="Pearson M."/>
            <person name="Roberts A."/>
            <person name="Saif S."/>
            <person name="Shea T."/>
            <person name="Shenoy N."/>
            <person name="Sisk P."/>
            <person name="Stolte C."/>
            <person name="Sykes S."/>
            <person name="White J."/>
            <person name="Yandava C."/>
            <person name="Haas B."/>
            <person name="Nusbaum C."/>
            <person name="Birren B."/>
        </authorList>
    </citation>
    <scope>NUCLEOTIDE SEQUENCE</scope>
    <source>
        <strain evidence="14">ATCC 30864</strain>
    </source>
</reference>
<dbReference type="Pfam" id="PF12436">
    <property type="entry name" value="USP7_ICP0_bdg"/>
    <property type="match status" value="1"/>
</dbReference>
<comment type="similarity">
    <text evidence="3">Belongs to the peptidase C19 family.</text>
</comment>
<evidence type="ECO:0000256" key="9">
    <source>
        <dbReference type="ARBA" id="ARBA00023242"/>
    </source>
</evidence>
<dbReference type="InterPro" id="IPR008974">
    <property type="entry name" value="TRAF-like"/>
</dbReference>
<dbReference type="InterPro" id="IPR024729">
    <property type="entry name" value="USP7_ICP0-binding_dom"/>
</dbReference>
<dbReference type="PANTHER" id="PTHR24006">
    <property type="entry name" value="UBIQUITIN CARBOXYL-TERMINAL HYDROLASE"/>
    <property type="match status" value="1"/>
</dbReference>